<dbReference type="InParanoid" id="A0A078A811"/>
<dbReference type="OMA" id="AQHEINP"/>
<proteinExistence type="predicted"/>
<dbReference type="OrthoDB" id="324200at2759"/>
<reference evidence="2 3" key="1">
    <citation type="submission" date="2014-06" db="EMBL/GenBank/DDBJ databases">
        <authorList>
            <person name="Swart Estienne"/>
        </authorList>
    </citation>
    <scope>NUCLEOTIDE SEQUENCE [LARGE SCALE GENOMIC DNA]</scope>
    <source>
        <strain evidence="2 3">130c</strain>
    </source>
</reference>
<dbReference type="Proteomes" id="UP000039865">
    <property type="component" value="Unassembled WGS sequence"/>
</dbReference>
<evidence type="ECO:0000313" key="2">
    <source>
        <dbReference type="EMBL" id="CDW77722.1"/>
    </source>
</evidence>
<gene>
    <name evidence="2" type="primary">Contig15307.g16304</name>
    <name evidence="2" type="ORF">STYLEM_6688</name>
</gene>
<evidence type="ECO:0000256" key="1">
    <source>
        <dbReference type="SAM" id="MobiDB-lite"/>
    </source>
</evidence>
<protein>
    <submittedName>
        <fullName evidence="2">Uncharacterized protein</fullName>
    </submittedName>
</protein>
<feature type="compositionally biased region" description="Basic and acidic residues" evidence="1">
    <location>
        <begin position="874"/>
        <end position="895"/>
    </location>
</feature>
<organism evidence="2 3">
    <name type="scientific">Stylonychia lemnae</name>
    <name type="common">Ciliate</name>
    <dbReference type="NCBI Taxonomy" id="5949"/>
    <lineage>
        <taxon>Eukaryota</taxon>
        <taxon>Sar</taxon>
        <taxon>Alveolata</taxon>
        <taxon>Ciliophora</taxon>
        <taxon>Intramacronucleata</taxon>
        <taxon>Spirotrichea</taxon>
        <taxon>Stichotrichia</taxon>
        <taxon>Sporadotrichida</taxon>
        <taxon>Oxytrichidae</taxon>
        <taxon>Stylonychinae</taxon>
        <taxon>Stylonychia</taxon>
    </lineage>
</organism>
<keyword evidence="3" id="KW-1185">Reference proteome</keyword>
<name>A0A078A811_STYLE</name>
<accession>A0A078A811</accession>
<dbReference type="EMBL" id="CCKQ01006411">
    <property type="protein sequence ID" value="CDW77722.1"/>
    <property type="molecule type" value="Genomic_DNA"/>
</dbReference>
<feature type="region of interest" description="Disordered" evidence="1">
    <location>
        <begin position="871"/>
        <end position="923"/>
    </location>
</feature>
<evidence type="ECO:0000313" key="3">
    <source>
        <dbReference type="Proteomes" id="UP000039865"/>
    </source>
</evidence>
<dbReference type="AlphaFoldDB" id="A0A078A811"/>
<sequence>MRSLTLQLLLQKPFRIITPSRRYIGSTGTSSQSNQTSAPKVDYEKYKNSNIEKVLKEKNQELKEKHHDKKFAKSYISRMSPDQIAQIGSSTLLDKQWADRPLGVIKNPHKLTEIELYKTLEKIVELPEKRLKLMLTQNQQAVDEVFIANVIQRMPQFLTATIVNITKTLMLQKDYFKDHIIWRPLEQELYRRRNNLNNEQLATVINAFGVTGNGSKTFFHEMEEIIIDSPIGIENEYLQKILMGYSQVDLGSATLYGHIVERMLSRGLEKMSIQNIVEIARHLSKATNVHKAGYGFYEKMEKHIHKEIHEGRVTFPDLCNIVENILPANIGSNKFQQELEDFILNKFESDNLQIVSDLIKGISLYKIKNPDLENLIYKTVAININEFTLKQLETLIWAFSRNHKSIYEEKKYLKFIDLPDYQKFTLEKLIDRVRTKAPTMKARGVAFAIESIQNLDYRNEDTFKKLERVVLSKLEELIPHYLVKVLSSYFKMGYGSGELYDKLISKIIESINEEGTMKYSDMLRFFEIFPEVSYIYDNSMSEEIYLTFLNKIQAVIKDKKFPTEDLCRVFNILVRISPYQPQKNLPEQQKFMAELLGRLRQCIYDIPKENFASTLSNMIEYQQHEIAKKFVFIVQECVKLGKLMTEFTKPEERIALFWSLMQIEKSCTDPTIINEDNLAFLNDIDPNALSPRNFLLYKQLICLVQMFWMQTGQEFKILQFDKIYERITLGISVERREEFINEDPATKVNQQLSNDLFRIIKKSNIFKEVTQNLSDDLMNLINIACVPQQALGEEQQLVGIILINKNSFISTIIDDQPIIRRTVDLKQDILVDLFGWNLMFIDESDLLGKTQEEKQAYIFDKMGIKEIQAAASKSSKDDTNNEQVKHAQDSKHFEVTADLEGEEKQERKGGRKVRKPNCKTNQC</sequence>